<feature type="non-terminal residue" evidence="1">
    <location>
        <position position="1"/>
    </location>
</feature>
<dbReference type="SUPFAM" id="SSF47212">
    <property type="entry name" value="FKBP12-rapamycin-binding domain of FKBP-rapamycin-associated protein (FRAP)"/>
    <property type="match status" value="1"/>
</dbReference>
<dbReference type="Gene3D" id="1.20.120.150">
    <property type="entry name" value="FKBP12-rapamycin binding domain"/>
    <property type="match status" value="1"/>
</dbReference>
<proteinExistence type="predicted"/>
<comment type="caution">
    <text evidence="1">The sequence shown here is derived from an EMBL/GenBank/DDBJ whole genome shotgun (WGS) entry which is preliminary data.</text>
</comment>
<gene>
    <name evidence="1" type="ORF">OTI717_LOCUS39899</name>
</gene>
<evidence type="ECO:0000313" key="1">
    <source>
        <dbReference type="EMBL" id="CAF4235687.1"/>
    </source>
</evidence>
<dbReference type="Proteomes" id="UP000663823">
    <property type="component" value="Unassembled WGS sequence"/>
</dbReference>
<evidence type="ECO:0000313" key="2">
    <source>
        <dbReference type="Proteomes" id="UP000663823"/>
    </source>
</evidence>
<reference evidence="1" key="1">
    <citation type="submission" date="2021-02" db="EMBL/GenBank/DDBJ databases">
        <authorList>
            <person name="Nowell W R."/>
        </authorList>
    </citation>
    <scope>NUCLEOTIDE SEQUENCE</scope>
</reference>
<dbReference type="AlphaFoldDB" id="A0A820DQH1"/>
<dbReference type="InterPro" id="IPR036738">
    <property type="entry name" value="FRB_sf"/>
</dbReference>
<protein>
    <submittedName>
        <fullName evidence="1">Uncharacterized protein</fullName>
    </submittedName>
</protein>
<organism evidence="1 2">
    <name type="scientific">Rotaria sordida</name>
    <dbReference type="NCBI Taxonomy" id="392033"/>
    <lineage>
        <taxon>Eukaryota</taxon>
        <taxon>Metazoa</taxon>
        <taxon>Spiralia</taxon>
        <taxon>Gnathifera</taxon>
        <taxon>Rotifera</taxon>
        <taxon>Eurotatoria</taxon>
        <taxon>Bdelloidea</taxon>
        <taxon>Philodinida</taxon>
        <taxon>Philodinidae</taxon>
        <taxon>Rotaria</taxon>
    </lineage>
</organism>
<dbReference type="EMBL" id="CAJOAX010028572">
    <property type="protein sequence ID" value="CAF4235687.1"/>
    <property type="molecule type" value="Genomic_DNA"/>
</dbReference>
<dbReference type="GO" id="GO:0044877">
    <property type="term" value="F:protein-containing complex binding"/>
    <property type="evidence" value="ECO:0007669"/>
    <property type="project" value="InterPro"/>
</dbReference>
<name>A0A820DQH1_9BILA</name>
<sequence length="40" mass="4641">TLEPLPAAIERGSTTIDERKFLDSYDNDLTQDHKCICRFQ</sequence>
<accession>A0A820DQH1</accession>